<dbReference type="EMBL" id="SRIB01000008">
    <property type="protein sequence ID" value="TFZ39863.1"/>
    <property type="molecule type" value="Genomic_DNA"/>
</dbReference>
<keyword evidence="1" id="KW-0812">Transmembrane</keyword>
<feature type="transmembrane region" description="Helical" evidence="1">
    <location>
        <begin position="15"/>
        <end position="37"/>
    </location>
</feature>
<protein>
    <recommendedName>
        <fullName evidence="4">ABC transporter permease</fullName>
    </recommendedName>
</protein>
<keyword evidence="3" id="KW-1185">Reference proteome</keyword>
<dbReference type="Proteomes" id="UP000298381">
    <property type="component" value="Unassembled WGS sequence"/>
</dbReference>
<evidence type="ECO:0000256" key="1">
    <source>
        <dbReference type="SAM" id="Phobius"/>
    </source>
</evidence>
<dbReference type="RefSeq" id="WP_135271179.1">
    <property type="nucleotide sequence ID" value="NZ_SRIB01000008.1"/>
</dbReference>
<keyword evidence="1" id="KW-0472">Membrane</keyword>
<evidence type="ECO:0000313" key="2">
    <source>
        <dbReference type="EMBL" id="TFZ39863.1"/>
    </source>
</evidence>
<evidence type="ECO:0000313" key="3">
    <source>
        <dbReference type="Proteomes" id="UP000298381"/>
    </source>
</evidence>
<keyword evidence="1" id="KW-1133">Transmembrane helix</keyword>
<dbReference type="OrthoDB" id="2083433at2"/>
<name>A0A4Z0D5I7_9FIRM</name>
<reference evidence="2 3" key="1">
    <citation type="submission" date="2019-03" db="EMBL/GenBank/DDBJ databases">
        <title>Draft genome sequence data and analysis of a Fermenting Bacterium, Soehngenia longevitae strain 1933PT, isolated from petroleum reservoir in Azerbaijan.</title>
        <authorList>
            <person name="Grouzdev D.S."/>
            <person name="Bidzhieva S.K."/>
            <person name="Sokolova D.S."/>
            <person name="Tourova T.P."/>
            <person name="Poltaraus A.B."/>
            <person name="Nazina T.N."/>
        </authorList>
    </citation>
    <scope>NUCLEOTIDE SEQUENCE [LARGE SCALE GENOMIC DNA]</scope>
    <source>
        <strain evidence="2 3">1933P</strain>
    </source>
</reference>
<gene>
    <name evidence="2" type="ORF">E4100_06260</name>
</gene>
<sequence length="180" mass="21354">MKIVLLFFRRNFKKFTGIMFSMISFLLVMNLILGIILSVKDQFKTDIVDNTDLYFIEVYNEESPMDIPLELRDEVNSLDGVESSFFDFSHPVKITDSQINNLDMTNILGVETKALKYFNIEEIDVKDDFIFINNELENNEKFRDLKKGDKVYIRDYKYVEKDGVMDSEEYLIERTFYGFF</sequence>
<evidence type="ECO:0008006" key="4">
    <source>
        <dbReference type="Google" id="ProtNLM"/>
    </source>
</evidence>
<accession>A0A4Z0D5I7</accession>
<proteinExistence type="predicted"/>
<organism evidence="2 3">
    <name type="scientific">Soehngenia longivitae</name>
    <dbReference type="NCBI Taxonomy" id="2562294"/>
    <lineage>
        <taxon>Bacteria</taxon>
        <taxon>Bacillati</taxon>
        <taxon>Bacillota</taxon>
        <taxon>Tissierellia</taxon>
        <taxon>Tissierellales</taxon>
        <taxon>Tissierellaceae</taxon>
        <taxon>Soehngenia</taxon>
    </lineage>
</organism>
<dbReference type="AlphaFoldDB" id="A0A4Z0D5I7"/>
<comment type="caution">
    <text evidence="2">The sequence shown here is derived from an EMBL/GenBank/DDBJ whole genome shotgun (WGS) entry which is preliminary data.</text>
</comment>